<dbReference type="RefSeq" id="WP_095279497.1">
    <property type="nucleotide sequence ID" value="NZ_MNLB01000004.1"/>
</dbReference>
<evidence type="ECO:0000313" key="3">
    <source>
        <dbReference type="Proteomes" id="UP000216789"/>
    </source>
</evidence>
<feature type="transmembrane region" description="Helical" evidence="1">
    <location>
        <begin position="392"/>
        <end position="413"/>
    </location>
</feature>
<feature type="transmembrane region" description="Helical" evidence="1">
    <location>
        <begin position="198"/>
        <end position="228"/>
    </location>
</feature>
<dbReference type="EMBL" id="MNLB01000004">
    <property type="protein sequence ID" value="PAC73493.1"/>
    <property type="molecule type" value="Genomic_DNA"/>
</dbReference>
<dbReference type="AlphaFoldDB" id="A0A267WLJ5"/>
<sequence length="458" mass="51222">MTSTILFLTLLALLVLLIVAYRGDFAEPSILFVVGFTLAVFNGLTNYRTWDFDLSMQTCFVVGFGTFAFALTAYGVKVFFRSCVGHRTAHREYGEPQDIVLPMWVYVGGLLFTGLALLIVSRQIISLTLPYGGDGSLDKAIGLYDKLNKFSTKGVALSGIPSLLHLATNAMAYAWLFLAMRSVVVRSLRNDYLAVINVLAAVPMTLISGGRNSLIQLGVAAWTYWALFRRQNNRWKGMRLGFRTVLKFVAIALVGLASFKPLLSLMGRKAGDSTMYEYLSIYIGAPIKNLDAYLTNSMSPSLAVKSTQWGDMTLASTRASFPQIFGKTVLDWMQWQPFQRYGERSLGNVFTTYYAFIFDWGIAGAMLAIVLIAALSQLCYESAVFALQYGKTGIPISMMLYGAIGYCCAFSFFSNRWMSTMFNQIMLRNIIIWVVLIFFVNSVRIRKRAFAKRVVLYV</sequence>
<dbReference type="Proteomes" id="UP000216789">
    <property type="component" value="Unassembled WGS sequence"/>
</dbReference>
<name>A0A267WLJ5_BIFPS</name>
<reference evidence="2 3" key="1">
    <citation type="journal article" date="2017" name="ISME J.">
        <title>Unveiling bifidobacterial biogeography across the mammalian branch of the tree of life.</title>
        <authorList>
            <person name="Milani C."/>
            <person name="Mangifesta M."/>
            <person name="Mancabelli L."/>
            <person name="Lugli G.A."/>
            <person name="James K."/>
            <person name="Duranti S."/>
            <person name="Turroni F."/>
            <person name="Ferrario C."/>
            <person name="Ossiprandi M.C."/>
            <person name="van Sinderen D."/>
            <person name="Ventura M."/>
        </authorList>
    </citation>
    <scope>NUCLEOTIDE SEQUENCE [LARGE SCALE GENOMIC DNA]</scope>
    <source>
        <strain evidence="2 3">1E</strain>
    </source>
</reference>
<keyword evidence="1" id="KW-0812">Transmembrane</keyword>
<feature type="transmembrane region" description="Helical" evidence="1">
    <location>
        <begin position="59"/>
        <end position="80"/>
    </location>
</feature>
<feature type="transmembrane region" description="Helical" evidence="1">
    <location>
        <begin position="100"/>
        <end position="120"/>
    </location>
</feature>
<proteinExistence type="predicted"/>
<feature type="transmembrane region" description="Helical" evidence="1">
    <location>
        <begin position="30"/>
        <end position="47"/>
    </location>
</feature>
<protein>
    <submittedName>
        <fullName evidence="2">Polysaccharide polymerase</fullName>
    </submittedName>
</protein>
<organism evidence="2 3">
    <name type="scientific">Bifidobacterium pseudocatenulatum</name>
    <dbReference type="NCBI Taxonomy" id="28026"/>
    <lineage>
        <taxon>Bacteria</taxon>
        <taxon>Bacillati</taxon>
        <taxon>Actinomycetota</taxon>
        <taxon>Actinomycetes</taxon>
        <taxon>Bifidobacteriales</taxon>
        <taxon>Bifidobacteriaceae</taxon>
        <taxon>Bifidobacterium</taxon>
    </lineage>
</organism>
<gene>
    <name evidence="2" type="ORF">BPS1E_0883</name>
</gene>
<feature type="transmembrane region" description="Helical" evidence="1">
    <location>
        <begin position="155"/>
        <end position="178"/>
    </location>
</feature>
<keyword evidence="1" id="KW-1133">Transmembrane helix</keyword>
<dbReference type="NCBIfam" id="TIGR04370">
    <property type="entry name" value="glyco_rpt_poly"/>
    <property type="match status" value="1"/>
</dbReference>
<evidence type="ECO:0000256" key="1">
    <source>
        <dbReference type="SAM" id="Phobius"/>
    </source>
</evidence>
<comment type="caution">
    <text evidence="2">The sequence shown here is derived from an EMBL/GenBank/DDBJ whole genome shotgun (WGS) entry which is preliminary data.</text>
</comment>
<keyword evidence="1" id="KW-0472">Membrane</keyword>
<accession>A0A267WLJ5</accession>
<feature type="transmembrane region" description="Helical" evidence="1">
    <location>
        <begin position="353"/>
        <end position="380"/>
    </location>
</feature>
<evidence type="ECO:0000313" key="2">
    <source>
        <dbReference type="EMBL" id="PAC73493.1"/>
    </source>
</evidence>
<feature type="transmembrane region" description="Helical" evidence="1">
    <location>
        <begin position="240"/>
        <end position="259"/>
    </location>
</feature>
<feature type="transmembrane region" description="Helical" evidence="1">
    <location>
        <begin position="425"/>
        <end position="443"/>
    </location>
</feature>